<gene>
    <name evidence="2" type="ORF">SAMN06295912_10946</name>
</gene>
<organism evidence="2 3">
    <name type="scientific">Edaphosphingomonas laterariae</name>
    <dbReference type="NCBI Taxonomy" id="861865"/>
    <lineage>
        <taxon>Bacteria</taxon>
        <taxon>Pseudomonadati</taxon>
        <taxon>Pseudomonadota</taxon>
        <taxon>Alphaproteobacteria</taxon>
        <taxon>Sphingomonadales</taxon>
        <taxon>Rhizorhabdaceae</taxon>
        <taxon>Edaphosphingomonas</taxon>
    </lineage>
</organism>
<feature type="chain" id="PRO_5012557163" evidence="1">
    <location>
        <begin position="21"/>
        <end position="134"/>
    </location>
</feature>
<dbReference type="RefSeq" id="WP_089219498.1">
    <property type="nucleotide sequence ID" value="NZ_FZOS01000009.1"/>
</dbReference>
<evidence type="ECO:0000256" key="1">
    <source>
        <dbReference type="SAM" id="SignalP"/>
    </source>
</evidence>
<name>A0A239FHG3_9SPHN</name>
<dbReference type="AlphaFoldDB" id="A0A239FHG3"/>
<feature type="signal peptide" evidence="1">
    <location>
        <begin position="1"/>
        <end position="20"/>
    </location>
</feature>
<evidence type="ECO:0000313" key="3">
    <source>
        <dbReference type="Proteomes" id="UP000198281"/>
    </source>
</evidence>
<proteinExistence type="predicted"/>
<sequence>MRYLIPTIAAALLAAGSAHAAETAPNVTYSEKAQKALEKFEPVGRASCIQLSQVRSSQIVDQTAIIYKINSRKWYVNQPAGGSCRALKADRTLVTQITTGSLCNLDIVGVIDPPSPMHFGSCPLGDFVEYQRKP</sequence>
<accession>A0A239FHG3</accession>
<keyword evidence="3" id="KW-1185">Reference proteome</keyword>
<evidence type="ECO:0000313" key="2">
    <source>
        <dbReference type="EMBL" id="SNS56339.1"/>
    </source>
</evidence>
<dbReference type="EMBL" id="FZOS01000009">
    <property type="protein sequence ID" value="SNS56339.1"/>
    <property type="molecule type" value="Genomic_DNA"/>
</dbReference>
<reference evidence="3" key="1">
    <citation type="submission" date="2017-06" db="EMBL/GenBank/DDBJ databases">
        <authorList>
            <person name="Varghese N."/>
            <person name="Submissions S."/>
        </authorList>
    </citation>
    <scope>NUCLEOTIDE SEQUENCE [LARGE SCALE GENOMIC DNA]</scope>
    <source>
        <strain evidence="3">LNB2</strain>
    </source>
</reference>
<keyword evidence="1" id="KW-0732">Signal</keyword>
<dbReference type="OrthoDB" id="7596589at2"/>
<protein>
    <submittedName>
        <fullName evidence="2">Uncharacterized protein</fullName>
    </submittedName>
</protein>
<dbReference type="Proteomes" id="UP000198281">
    <property type="component" value="Unassembled WGS sequence"/>
</dbReference>